<feature type="domain" description="Penicillin-binding protein transpeptidase" evidence="15">
    <location>
        <begin position="267"/>
        <end position="608"/>
    </location>
</feature>
<evidence type="ECO:0000256" key="7">
    <source>
        <dbReference type="ARBA" id="ARBA00022692"/>
    </source>
</evidence>
<dbReference type="InterPro" id="IPR012338">
    <property type="entry name" value="Beta-lactam/transpept-like"/>
</dbReference>
<comment type="similarity">
    <text evidence="14">Belongs to the transpeptidase family. MrdA subfamily.</text>
</comment>
<dbReference type="Proteomes" id="UP001254608">
    <property type="component" value="Unassembled WGS sequence"/>
</dbReference>
<keyword evidence="7 14" id="KW-0812">Transmembrane</keyword>
<feature type="transmembrane region" description="Helical" evidence="14">
    <location>
        <begin position="17"/>
        <end position="36"/>
    </location>
</feature>
<dbReference type="EC" id="3.4.16.4" evidence="14"/>
<dbReference type="SUPFAM" id="SSF56519">
    <property type="entry name" value="Penicillin binding protein dimerisation domain"/>
    <property type="match status" value="1"/>
</dbReference>
<keyword evidence="3 14" id="KW-1003">Cell membrane</keyword>
<dbReference type="InterPro" id="IPR050515">
    <property type="entry name" value="Beta-lactam/transpept"/>
</dbReference>
<evidence type="ECO:0000256" key="13">
    <source>
        <dbReference type="ARBA" id="ARBA00023316"/>
    </source>
</evidence>
<dbReference type="Gene3D" id="3.40.710.10">
    <property type="entry name" value="DD-peptidase/beta-lactamase superfamily"/>
    <property type="match status" value="1"/>
</dbReference>
<keyword evidence="5 14" id="KW-0121">Carboxypeptidase</keyword>
<dbReference type="HAMAP" id="MF_02081">
    <property type="entry name" value="MrdA_transpept"/>
    <property type="match status" value="1"/>
</dbReference>
<evidence type="ECO:0000256" key="12">
    <source>
        <dbReference type="ARBA" id="ARBA00023136"/>
    </source>
</evidence>
<dbReference type="RefSeq" id="WP_311364846.1">
    <property type="nucleotide sequence ID" value="NZ_JAVRIC010000010.1"/>
</dbReference>
<comment type="function">
    <text evidence="14">Catalyzes cross-linking of the peptidoglycan cell wall.</text>
</comment>
<accession>A0ABU2WIQ7</accession>
<keyword evidence="8 14" id="KW-0378">Hydrolase</keyword>
<dbReference type="InterPro" id="IPR036138">
    <property type="entry name" value="PBP_dimer_sf"/>
</dbReference>
<feature type="active site" description="Acyl-ester intermediate" evidence="14">
    <location>
        <position position="326"/>
    </location>
</feature>
<keyword evidence="4 14" id="KW-0997">Cell inner membrane</keyword>
<dbReference type="InterPro" id="IPR005311">
    <property type="entry name" value="PBP_dimer"/>
</dbReference>
<keyword evidence="9 14" id="KW-0133">Cell shape</keyword>
<evidence type="ECO:0000256" key="2">
    <source>
        <dbReference type="ARBA" id="ARBA00004236"/>
    </source>
</evidence>
<evidence type="ECO:0000256" key="3">
    <source>
        <dbReference type="ARBA" id="ARBA00022475"/>
    </source>
</evidence>
<organism evidence="17 18">
    <name type="scientific">Banduia mediterranea</name>
    <dbReference type="NCBI Taxonomy" id="3075609"/>
    <lineage>
        <taxon>Bacteria</taxon>
        <taxon>Pseudomonadati</taxon>
        <taxon>Pseudomonadota</taxon>
        <taxon>Gammaproteobacteria</taxon>
        <taxon>Nevskiales</taxon>
        <taxon>Algiphilaceae</taxon>
        <taxon>Banduia</taxon>
    </lineage>
</organism>
<dbReference type="SUPFAM" id="SSF56601">
    <property type="entry name" value="beta-lactamase/transpeptidase-like"/>
    <property type="match status" value="1"/>
</dbReference>
<dbReference type="NCBIfam" id="TIGR03423">
    <property type="entry name" value="pbp2_mrdA"/>
    <property type="match status" value="1"/>
</dbReference>
<evidence type="ECO:0000259" key="16">
    <source>
        <dbReference type="Pfam" id="PF03717"/>
    </source>
</evidence>
<evidence type="ECO:0000256" key="1">
    <source>
        <dbReference type="ARBA" id="ARBA00004167"/>
    </source>
</evidence>
<keyword evidence="12 14" id="KW-0472">Membrane</keyword>
<dbReference type="Gene3D" id="3.30.1390.30">
    <property type="entry name" value="Penicillin-binding protein 2a, domain 3"/>
    <property type="match status" value="1"/>
</dbReference>
<dbReference type="InterPro" id="IPR017790">
    <property type="entry name" value="Penicillin-binding_protein_2"/>
</dbReference>
<dbReference type="Pfam" id="PF00905">
    <property type="entry name" value="Transpeptidase"/>
    <property type="match status" value="1"/>
</dbReference>
<evidence type="ECO:0000256" key="9">
    <source>
        <dbReference type="ARBA" id="ARBA00022960"/>
    </source>
</evidence>
<evidence type="ECO:0000313" key="17">
    <source>
        <dbReference type="EMBL" id="MDT0497455.1"/>
    </source>
</evidence>
<evidence type="ECO:0000256" key="14">
    <source>
        <dbReference type="HAMAP-Rule" id="MF_02081"/>
    </source>
</evidence>
<name>A0ABU2WIQ7_9GAMM</name>
<evidence type="ECO:0000256" key="10">
    <source>
        <dbReference type="ARBA" id="ARBA00022984"/>
    </source>
</evidence>
<comment type="caution">
    <text evidence="17">The sequence shown here is derived from an EMBL/GenBank/DDBJ whole genome shotgun (WGS) entry which is preliminary data.</text>
</comment>
<evidence type="ECO:0000256" key="11">
    <source>
        <dbReference type="ARBA" id="ARBA00022989"/>
    </source>
</evidence>
<keyword evidence="13 14" id="KW-0961">Cell wall biogenesis/degradation</keyword>
<evidence type="ECO:0000256" key="6">
    <source>
        <dbReference type="ARBA" id="ARBA00022670"/>
    </source>
</evidence>
<dbReference type="EMBL" id="JAVRIC010000010">
    <property type="protein sequence ID" value="MDT0497455.1"/>
    <property type="molecule type" value="Genomic_DNA"/>
</dbReference>
<keyword evidence="10 14" id="KW-0573">Peptidoglycan synthesis</keyword>
<evidence type="ECO:0000256" key="4">
    <source>
        <dbReference type="ARBA" id="ARBA00022519"/>
    </source>
</evidence>
<feature type="domain" description="Penicillin-binding protein dimerisation" evidence="16">
    <location>
        <begin position="64"/>
        <end position="234"/>
    </location>
</feature>
<dbReference type="PANTHER" id="PTHR30627">
    <property type="entry name" value="PEPTIDOGLYCAN D,D-TRANSPEPTIDASE"/>
    <property type="match status" value="1"/>
</dbReference>
<protein>
    <recommendedName>
        <fullName evidence="14">Peptidoglycan D,D-transpeptidase MrdA</fullName>
        <ecNumber evidence="14">3.4.16.4</ecNumber>
    </recommendedName>
    <alternativeName>
        <fullName evidence="14">Penicillin-binding protein 2</fullName>
        <shortName evidence="14">PBP-2</shortName>
    </alternativeName>
</protein>
<keyword evidence="11 14" id="KW-1133">Transmembrane helix</keyword>
<sequence length="651" mass="70595">MGNYDAIKDLHAERQTFFVRALVALIACGIAIAILVSRLVSLQVFQHADFLTRSNENRMRLVVVPPVRGLIFDRNGAVLADNVPSFVLELIPEQVDDIENTLKRLSRIVSLDNEDMERFRDRLRRTPRYRGVPIRTRLTMDEVARFEINRHDFSGVDIRAGLTRRYPLGESAAHVVGYVGGVSEEELREFGAEGYRGTTHIGKNGVERSHEVNLHGKVGAKIVETNATGRPLRDLNYDRGAPGQSLYLTVDAQLQVAAEAALGDREGAVVAIQPSSGEVLALVSKPGFDPHLFVDGIGFKTYKALNANPTKPLFNRALQGQYPPGSTIKPLMAMAGLEYAVTTEHERVFCPGYYELPGSSRKYRDWKRRGHGWMDMDRAIAESCDVYFYKLAEQLGVDRIEAMLSQFGLGSATGLDLPGEKGGLLPSRDWKRAAKREAWYPGETLNIGIGQGYMMMTPVQLAQTMALVAMRGQGYVPHIVHAEEDPLSHTMRRVAPTPVPSIETRDPRAWSEVIHALIEVTTTQGGTGYRAFHDAPYLAAGKSGSAQVAGLAQDEAAPELSSVPKHLRDHALFVAFAPVESPQIAVAVIVEHGGGGGSVAGPVVRAVIDDWLLRDADPTADADAGNAAGATVLTPAAAAATTTTTAPEGAG</sequence>
<reference evidence="17 18" key="1">
    <citation type="submission" date="2023-09" db="EMBL/GenBank/DDBJ databases">
        <authorList>
            <person name="Rey-Velasco X."/>
        </authorList>
    </citation>
    <scope>NUCLEOTIDE SEQUENCE [LARGE SCALE GENOMIC DNA]</scope>
    <source>
        <strain evidence="17 18">W345</strain>
    </source>
</reference>
<dbReference type="InterPro" id="IPR001460">
    <property type="entry name" value="PCN-bd_Tpept"/>
</dbReference>
<evidence type="ECO:0000259" key="15">
    <source>
        <dbReference type="Pfam" id="PF00905"/>
    </source>
</evidence>
<dbReference type="GO" id="GO:0009002">
    <property type="term" value="F:serine-type D-Ala-D-Ala carboxypeptidase activity"/>
    <property type="evidence" value="ECO:0007669"/>
    <property type="project" value="UniProtKB-EC"/>
</dbReference>
<comment type="caution">
    <text evidence="14">Lacks conserved residue(s) required for the propagation of feature annotation.</text>
</comment>
<evidence type="ECO:0000313" key="18">
    <source>
        <dbReference type="Proteomes" id="UP001254608"/>
    </source>
</evidence>
<dbReference type="PANTHER" id="PTHR30627:SF2">
    <property type="entry name" value="PEPTIDOGLYCAN D,D-TRANSPEPTIDASE MRDA"/>
    <property type="match status" value="1"/>
</dbReference>
<evidence type="ECO:0000256" key="5">
    <source>
        <dbReference type="ARBA" id="ARBA00022645"/>
    </source>
</evidence>
<evidence type="ECO:0000256" key="8">
    <source>
        <dbReference type="ARBA" id="ARBA00022801"/>
    </source>
</evidence>
<dbReference type="Pfam" id="PF03717">
    <property type="entry name" value="PBP_dimer"/>
    <property type="match status" value="1"/>
</dbReference>
<comment type="pathway">
    <text evidence="14">Cell wall biogenesis; peptidoglycan biosynthesis.</text>
</comment>
<comment type="catalytic activity">
    <reaction evidence="14">
        <text>Preferential cleavage: (Ac)2-L-Lys-D-Ala-|-D-Ala. Also transpeptidation of peptidyl-alanyl moieties that are N-acyl substituents of D-alanine.</text>
        <dbReference type="EC" id="3.4.16.4"/>
    </reaction>
</comment>
<keyword evidence="18" id="KW-1185">Reference proteome</keyword>
<keyword evidence="6 14" id="KW-0645">Protease</keyword>
<dbReference type="Gene3D" id="3.90.1310.10">
    <property type="entry name" value="Penicillin-binding protein 2a (Domain 2)"/>
    <property type="match status" value="1"/>
</dbReference>
<gene>
    <name evidence="14 17" type="primary">mrdA</name>
    <name evidence="17" type="ORF">RM530_08770</name>
</gene>
<comment type="subcellular location">
    <subcellularLocation>
        <location evidence="14">Cell inner membrane</location>
        <topology evidence="14">Single-pass membrane protein</topology>
    </subcellularLocation>
    <subcellularLocation>
        <location evidence="2">Cell membrane</location>
    </subcellularLocation>
    <subcellularLocation>
        <location evidence="1">Membrane</location>
        <topology evidence="1">Single-pass membrane protein</topology>
    </subcellularLocation>
</comment>
<proteinExistence type="inferred from homology"/>